<evidence type="ECO:0000313" key="3">
    <source>
        <dbReference type="Proteomes" id="UP001525961"/>
    </source>
</evidence>
<proteinExistence type="predicted"/>
<reference evidence="2 3" key="1">
    <citation type="journal article" date="2022" name="Front. Microbiol.">
        <title>High genomic differentiation and limited gene flow indicate recent cryptic speciation within the genus Laspinema (cyanobacteria).</title>
        <authorList>
            <person name="Stanojkovic A."/>
            <person name="Skoupy S."/>
            <person name="Skaloud P."/>
            <person name="Dvorak P."/>
        </authorList>
    </citation>
    <scope>NUCLEOTIDE SEQUENCE [LARGE SCALE GENOMIC DNA]</scope>
    <source>
        <strain evidence="2 3">D3b</strain>
    </source>
</reference>
<dbReference type="PANTHER" id="PTHR45947:SF3">
    <property type="entry name" value="SULFOQUINOVOSYL TRANSFERASE SQD2"/>
    <property type="match status" value="1"/>
</dbReference>
<sequence length="446" mass="50825">MRILIVSAYFPPFNTIGSVRVGKMAKYLSQFGNDVRVLTIKDHPVEQSLPLEISSANVIQTNYINYIDWIRPRKLVHLFFVIKSKFSKRNVDLNTENTLESTKAFGLNKIIEKIRLIYGNILYFPDSMLGWIFPGMAAASHLLEEWKPDLIYASSPPPTSLILAHLISRKYGIPWVAELRDLWVENPAYDLLFSQWRKKLEAPLERLIFSSAQGFVTVSEPLAEILKEKYQKSVGVILNGFDFPNDFVFKNTSKNTCLRIVYTGKLFPLSETESIRKPDPLFKALKLLGEVAQNNVEVIFYGADSEFVEKIAIQYKVEHIVKSYPPIPYQMSLEVQLEADILLLILWNDPREKGVFTGKLFEYIGAHRPILAIGSSESAAEKLIQDRKAGVTLNDPEEIAEQLLKWIHQKETIGQIPGLTPDVLVGLSREEQAKNLETFLKTQILQ</sequence>
<accession>A0ABT2N5C9</accession>
<evidence type="ECO:0000259" key="1">
    <source>
        <dbReference type="Pfam" id="PF13439"/>
    </source>
</evidence>
<comment type="caution">
    <text evidence="2">The sequence shown here is derived from an EMBL/GenBank/DDBJ whole genome shotgun (WGS) entry which is preliminary data.</text>
</comment>
<keyword evidence="2" id="KW-0808">Transferase</keyword>
<dbReference type="InterPro" id="IPR050194">
    <property type="entry name" value="Glycosyltransferase_grp1"/>
</dbReference>
<protein>
    <submittedName>
        <fullName evidence="2">Glycosyltransferase</fullName>
        <ecNumber evidence="2">2.4.-.-</ecNumber>
    </submittedName>
</protein>
<keyword evidence="2" id="KW-0328">Glycosyltransferase</keyword>
<dbReference type="GO" id="GO:0016757">
    <property type="term" value="F:glycosyltransferase activity"/>
    <property type="evidence" value="ECO:0007669"/>
    <property type="project" value="UniProtKB-KW"/>
</dbReference>
<gene>
    <name evidence="2" type="ORF">NG792_01975</name>
</gene>
<dbReference type="EMBL" id="JAMXFA010000002">
    <property type="protein sequence ID" value="MCT7976491.1"/>
    <property type="molecule type" value="Genomic_DNA"/>
</dbReference>
<name>A0ABT2N5C9_9CYAN</name>
<feature type="domain" description="Glycosyltransferase subfamily 4-like N-terminal" evidence="1">
    <location>
        <begin position="121"/>
        <end position="242"/>
    </location>
</feature>
<dbReference type="Pfam" id="PF13439">
    <property type="entry name" value="Glyco_transf_4"/>
    <property type="match status" value="1"/>
</dbReference>
<keyword evidence="3" id="KW-1185">Reference proteome</keyword>
<dbReference type="RefSeq" id="WP_261234318.1">
    <property type="nucleotide sequence ID" value="NZ_JAMXFA010000002.1"/>
</dbReference>
<dbReference type="EC" id="2.4.-.-" evidence="2"/>
<evidence type="ECO:0000313" key="2">
    <source>
        <dbReference type="EMBL" id="MCT7976491.1"/>
    </source>
</evidence>
<organism evidence="2 3">
    <name type="scientific">Laspinema olomoucense D3b</name>
    <dbReference type="NCBI Taxonomy" id="2953688"/>
    <lineage>
        <taxon>Bacteria</taxon>
        <taxon>Bacillati</taxon>
        <taxon>Cyanobacteriota</taxon>
        <taxon>Cyanophyceae</taxon>
        <taxon>Oscillatoriophycideae</taxon>
        <taxon>Oscillatoriales</taxon>
        <taxon>Laspinemataceae</taxon>
        <taxon>Laspinema</taxon>
        <taxon>Laspinema olomoucense</taxon>
    </lineage>
</organism>
<dbReference type="Proteomes" id="UP001525961">
    <property type="component" value="Unassembled WGS sequence"/>
</dbReference>
<dbReference type="SUPFAM" id="SSF53756">
    <property type="entry name" value="UDP-Glycosyltransferase/glycogen phosphorylase"/>
    <property type="match status" value="1"/>
</dbReference>
<dbReference type="InterPro" id="IPR028098">
    <property type="entry name" value="Glyco_trans_4-like_N"/>
</dbReference>
<dbReference type="Gene3D" id="3.40.50.2000">
    <property type="entry name" value="Glycogen Phosphorylase B"/>
    <property type="match status" value="2"/>
</dbReference>
<dbReference type="PANTHER" id="PTHR45947">
    <property type="entry name" value="SULFOQUINOVOSYL TRANSFERASE SQD2"/>
    <property type="match status" value="1"/>
</dbReference>